<evidence type="ECO:0000256" key="9">
    <source>
        <dbReference type="ARBA" id="ARBA00022989"/>
    </source>
</evidence>
<dbReference type="PROSITE" id="PS50893">
    <property type="entry name" value="ABC_TRANSPORTER_2"/>
    <property type="match status" value="1"/>
</dbReference>
<evidence type="ECO:0000256" key="6">
    <source>
        <dbReference type="ARBA" id="ARBA00022692"/>
    </source>
</evidence>
<name>A0A2X4UHF6_9GAMM</name>
<keyword evidence="4" id="KW-0813">Transport</keyword>
<evidence type="ECO:0000313" key="17">
    <source>
        <dbReference type="Proteomes" id="UP000249005"/>
    </source>
</evidence>
<gene>
    <name evidence="16" type="primary">yheI</name>
    <name evidence="16" type="ORF">NCTC12151_01166</name>
</gene>
<comment type="subcellular location">
    <subcellularLocation>
        <location evidence="1">Cell membrane</location>
        <topology evidence="1">Multi-pass membrane protein</topology>
    </subcellularLocation>
</comment>
<feature type="transmembrane region" description="Helical" evidence="13">
    <location>
        <begin position="56"/>
        <end position="77"/>
    </location>
</feature>
<dbReference type="PROSITE" id="PS50929">
    <property type="entry name" value="ABC_TM1F"/>
    <property type="match status" value="1"/>
</dbReference>
<feature type="transmembrane region" description="Helical" evidence="13">
    <location>
        <begin position="248"/>
        <end position="268"/>
    </location>
</feature>
<evidence type="ECO:0000256" key="4">
    <source>
        <dbReference type="ARBA" id="ARBA00022448"/>
    </source>
</evidence>
<dbReference type="PANTHER" id="PTHR43394:SF1">
    <property type="entry name" value="ATP-BINDING CASSETTE SUB-FAMILY B MEMBER 10, MITOCHONDRIAL"/>
    <property type="match status" value="1"/>
</dbReference>
<keyword evidence="10 13" id="KW-0472">Membrane</keyword>
<evidence type="ECO:0000256" key="1">
    <source>
        <dbReference type="ARBA" id="ARBA00004651"/>
    </source>
</evidence>
<feature type="domain" description="ABC transporter" evidence="14">
    <location>
        <begin position="337"/>
        <end position="570"/>
    </location>
</feature>
<dbReference type="OrthoDB" id="9806127at2"/>
<dbReference type="Gene3D" id="1.20.1560.10">
    <property type="entry name" value="ABC transporter type 1, transmembrane domain"/>
    <property type="match status" value="1"/>
</dbReference>
<dbReference type="InterPro" id="IPR011527">
    <property type="entry name" value="ABC1_TM_dom"/>
</dbReference>
<organism evidence="16 17">
    <name type="scientific">Leminorella richardii</name>
    <dbReference type="NCBI Taxonomy" id="158841"/>
    <lineage>
        <taxon>Bacteria</taxon>
        <taxon>Pseudomonadati</taxon>
        <taxon>Pseudomonadota</taxon>
        <taxon>Gammaproteobacteria</taxon>
        <taxon>Enterobacterales</taxon>
        <taxon>Budviciaceae</taxon>
        <taxon>Leminorella</taxon>
    </lineage>
</organism>
<dbReference type="InterPro" id="IPR003439">
    <property type="entry name" value="ABC_transporter-like_ATP-bd"/>
</dbReference>
<dbReference type="CDD" id="cd18541">
    <property type="entry name" value="ABC_6TM_TmrB_like"/>
    <property type="match status" value="1"/>
</dbReference>
<evidence type="ECO:0000256" key="13">
    <source>
        <dbReference type="SAM" id="Phobius"/>
    </source>
</evidence>
<dbReference type="AlphaFoldDB" id="A0A2X4UHF6"/>
<reference evidence="16 17" key="1">
    <citation type="submission" date="2018-06" db="EMBL/GenBank/DDBJ databases">
        <authorList>
            <consortium name="Pathogen Informatics"/>
            <person name="Doyle S."/>
        </authorList>
    </citation>
    <scope>NUCLEOTIDE SEQUENCE [LARGE SCALE GENOMIC DNA]</scope>
    <source>
        <strain evidence="16 17">NCTC12151</strain>
    </source>
</reference>
<proteinExistence type="inferred from homology"/>
<evidence type="ECO:0000256" key="3">
    <source>
        <dbReference type="ARBA" id="ARBA00012191"/>
    </source>
</evidence>
<dbReference type="InterPro" id="IPR039421">
    <property type="entry name" value="Type_1_exporter"/>
</dbReference>
<dbReference type="Pfam" id="PF00664">
    <property type="entry name" value="ABC_membrane"/>
    <property type="match status" value="1"/>
</dbReference>
<keyword evidence="6 13" id="KW-0812">Transmembrane</keyword>
<feature type="transmembrane region" description="Helical" evidence="13">
    <location>
        <begin position="156"/>
        <end position="175"/>
    </location>
</feature>
<dbReference type="GO" id="GO:0016887">
    <property type="term" value="F:ATP hydrolysis activity"/>
    <property type="evidence" value="ECO:0007669"/>
    <property type="project" value="InterPro"/>
</dbReference>
<dbReference type="InterPro" id="IPR036640">
    <property type="entry name" value="ABC1_TM_sf"/>
</dbReference>
<keyword evidence="9 13" id="KW-1133">Transmembrane helix</keyword>
<evidence type="ECO:0000256" key="12">
    <source>
        <dbReference type="ARBA" id="ARBA00074518"/>
    </source>
</evidence>
<evidence type="ECO:0000313" key="16">
    <source>
        <dbReference type="EMBL" id="SQI38443.1"/>
    </source>
</evidence>
<dbReference type="PANTHER" id="PTHR43394">
    <property type="entry name" value="ATP-DEPENDENT PERMEASE MDL1, MITOCHONDRIAL"/>
    <property type="match status" value="1"/>
</dbReference>
<dbReference type="SUPFAM" id="SSF52540">
    <property type="entry name" value="P-loop containing nucleoside triphosphate hydrolases"/>
    <property type="match status" value="1"/>
</dbReference>
<dbReference type="GO" id="GO:0008559">
    <property type="term" value="F:ABC-type xenobiotic transporter activity"/>
    <property type="evidence" value="ECO:0007669"/>
    <property type="project" value="UniProtKB-EC"/>
</dbReference>
<dbReference type="InterPro" id="IPR027417">
    <property type="entry name" value="P-loop_NTPase"/>
</dbReference>
<comment type="similarity">
    <text evidence="2">Belongs to the ABC transporter superfamily. Drug exporter-2 (TC 3.A.1.117) family.</text>
</comment>
<accession>A0A2X4UHF6</accession>
<dbReference type="Proteomes" id="UP000249005">
    <property type="component" value="Chromosome 1"/>
</dbReference>
<evidence type="ECO:0000256" key="8">
    <source>
        <dbReference type="ARBA" id="ARBA00022840"/>
    </source>
</evidence>
<dbReference type="FunFam" id="3.40.50.300:FF:000221">
    <property type="entry name" value="Multidrug ABC transporter ATP-binding protein"/>
    <property type="match status" value="1"/>
</dbReference>
<keyword evidence="8 16" id="KW-0067">ATP-binding</keyword>
<dbReference type="InterPro" id="IPR003593">
    <property type="entry name" value="AAA+_ATPase"/>
</dbReference>
<feature type="transmembrane region" description="Helical" evidence="13">
    <location>
        <begin position="280"/>
        <end position="301"/>
    </location>
</feature>
<dbReference type="Pfam" id="PF00005">
    <property type="entry name" value="ABC_tran"/>
    <property type="match status" value="1"/>
</dbReference>
<dbReference type="SMART" id="SM00382">
    <property type="entry name" value="AAA"/>
    <property type="match status" value="1"/>
</dbReference>
<dbReference type="FunFam" id="1.20.1560.10:FF:000011">
    <property type="entry name" value="Multidrug ABC transporter ATP-binding protein"/>
    <property type="match status" value="1"/>
</dbReference>
<evidence type="ECO:0000256" key="10">
    <source>
        <dbReference type="ARBA" id="ARBA00023136"/>
    </source>
</evidence>
<keyword evidence="5" id="KW-1003">Cell membrane</keyword>
<dbReference type="GO" id="GO:0015421">
    <property type="term" value="F:ABC-type oligopeptide transporter activity"/>
    <property type="evidence" value="ECO:0007669"/>
    <property type="project" value="TreeGrafter"/>
</dbReference>
<dbReference type="GO" id="GO:0005524">
    <property type="term" value="F:ATP binding"/>
    <property type="evidence" value="ECO:0007669"/>
    <property type="project" value="UniProtKB-KW"/>
</dbReference>
<keyword evidence="7" id="KW-0547">Nucleotide-binding</keyword>
<sequence length="579" mass="64201">MKLFSQLRWFFVQEWRRYVGAVALLTIIAVLQLLPPKLVGIVVDGVTQREMGVSTLLMWIGAIIGTALVIYLLRYVWRVLLFGASYLLAVKLRRQLYTQLSRQYPDFYLRHRTGDLIARATNDVDRVVFAAGEGVLTLVDSLVMGCAVLVVMSSQISWQLTLFSLLPMPIMAIFIKRYGAQLHHRFRAAQAAFSSLNDKTQESLTSIRMIKAFGLEEHQACAFADVAADAGKKNMLVARVDARFDPTIYLAVACANMLAVGGGSWMVIHNHMTLGQLTSFVMYLGLMIWPMLALAWMFNIVERGSAAYARVSALMEETPSVIDGEGSLPEGRGALDINVRRFCYAGSERTALENVSVRLELGETLGLCGPIGSGKSTLLALIQRQFDPTEGEICFQGVPLTQVSLSEWQSRLSVVSQTPFLFSASVAENIALGRPEATREEVERAAALACVHEDILNFPQGYETEVGERGVMLSGGQKQRISIARALLVESEILILDDALSAVDGRTEYQILQNLRQWGKQRTLIVSAHRLSGLVNAGEILVLQEGAVSQRGTHAQLTEEKGWYRNMYRYQQLEAALDE</sequence>
<protein>
    <recommendedName>
        <fullName evidence="12">Multidrug resistance-like ATP-binding protein MdlA</fullName>
        <ecNumber evidence="3">7.6.2.2</ecNumber>
    </recommendedName>
</protein>
<dbReference type="EC" id="7.6.2.2" evidence="3"/>
<dbReference type="SUPFAM" id="SSF90123">
    <property type="entry name" value="ABC transporter transmembrane region"/>
    <property type="match status" value="1"/>
</dbReference>
<evidence type="ECO:0000256" key="5">
    <source>
        <dbReference type="ARBA" id="ARBA00022475"/>
    </source>
</evidence>
<evidence type="ECO:0000256" key="11">
    <source>
        <dbReference type="ARBA" id="ARBA00034018"/>
    </source>
</evidence>
<dbReference type="NCBIfam" id="NF008055">
    <property type="entry name" value="PRK10789.1"/>
    <property type="match status" value="1"/>
</dbReference>
<dbReference type="PROSITE" id="PS00211">
    <property type="entry name" value="ABC_TRANSPORTER_1"/>
    <property type="match status" value="1"/>
</dbReference>
<keyword evidence="17" id="KW-1185">Reference proteome</keyword>
<dbReference type="InterPro" id="IPR017871">
    <property type="entry name" value="ABC_transporter-like_CS"/>
</dbReference>
<dbReference type="Gene3D" id="3.40.50.300">
    <property type="entry name" value="P-loop containing nucleotide triphosphate hydrolases"/>
    <property type="match status" value="1"/>
</dbReference>
<feature type="transmembrane region" description="Helical" evidence="13">
    <location>
        <begin position="127"/>
        <end position="150"/>
    </location>
</feature>
<comment type="catalytic activity">
    <reaction evidence="11">
        <text>ATP + H2O + xenobioticSide 1 = ADP + phosphate + xenobioticSide 2.</text>
        <dbReference type="EC" id="7.6.2.2"/>
    </reaction>
</comment>
<dbReference type="EMBL" id="LS483470">
    <property type="protein sequence ID" value="SQI38443.1"/>
    <property type="molecule type" value="Genomic_DNA"/>
</dbReference>
<keyword evidence="16" id="KW-0378">Hydrolase</keyword>
<evidence type="ECO:0000256" key="2">
    <source>
        <dbReference type="ARBA" id="ARBA00006526"/>
    </source>
</evidence>
<dbReference type="GO" id="GO:0005886">
    <property type="term" value="C:plasma membrane"/>
    <property type="evidence" value="ECO:0007669"/>
    <property type="project" value="UniProtKB-SubCell"/>
</dbReference>
<evidence type="ECO:0000256" key="7">
    <source>
        <dbReference type="ARBA" id="ARBA00022741"/>
    </source>
</evidence>
<feature type="domain" description="ABC transmembrane type-1" evidence="15">
    <location>
        <begin position="19"/>
        <end position="303"/>
    </location>
</feature>
<evidence type="ECO:0000259" key="15">
    <source>
        <dbReference type="PROSITE" id="PS50929"/>
    </source>
</evidence>
<evidence type="ECO:0000259" key="14">
    <source>
        <dbReference type="PROSITE" id="PS50893"/>
    </source>
</evidence>
<dbReference type="KEGG" id="lri:NCTC12151_01166"/>
<dbReference type="RefSeq" id="WP_111739692.1">
    <property type="nucleotide sequence ID" value="NZ_LR698987.1"/>
</dbReference>